<comment type="caution">
    <text evidence="1">The sequence shown here is derived from an EMBL/GenBank/DDBJ whole genome shotgun (WGS) entry which is preliminary data.</text>
</comment>
<gene>
    <name evidence="1" type="ORF">HP550_09915</name>
</gene>
<dbReference type="EMBL" id="JABMCI010000062">
    <property type="protein sequence ID" value="NUU17567.1"/>
    <property type="molecule type" value="Genomic_DNA"/>
</dbReference>
<reference evidence="1 2" key="1">
    <citation type="submission" date="2020-05" db="EMBL/GenBank/DDBJ databases">
        <title>Genome Sequencing of Type Strains.</title>
        <authorList>
            <person name="Lemaire J.F."/>
            <person name="Inderbitzin P."/>
            <person name="Gregorio O.A."/>
            <person name="Collins S.B."/>
            <person name="Wespe N."/>
            <person name="Knight-Connoni V."/>
        </authorList>
    </citation>
    <scope>NUCLEOTIDE SEQUENCE [LARGE SCALE GENOMIC DNA]</scope>
    <source>
        <strain evidence="1 2">ATCC 25174</strain>
    </source>
</reference>
<name>A0A7Y6A2R5_9CELL</name>
<dbReference type="Proteomes" id="UP000565724">
    <property type="component" value="Unassembled WGS sequence"/>
</dbReference>
<accession>A0A7Y6A2R5</accession>
<evidence type="ECO:0000313" key="2">
    <source>
        <dbReference type="Proteomes" id="UP000565724"/>
    </source>
</evidence>
<evidence type="ECO:0000313" key="1">
    <source>
        <dbReference type="EMBL" id="NUU17567.1"/>
    </source>
</evidence>
<protein>
    <submittedName>
        <fullName evidence="1">Uncharacterized protein</fullName>
    </submittedName>
</protein>
<sequence>AALREAVSLPAPVAVAALGLPPGTDPAATLARHSVDPWWWPGYRTEPGVLRRIGGFRGYGGPWLGRPRVVAGGPTGCAVTADGVRWAIVADIHGSAVTRLADEDSVPPTVTVAVTLPVPWADTVTGAVPASVGSPVLVVSRRHSYQVDAVRPAA</sequence>
<dbReference type="AlphaFoldDB" id="A0A7Y6A2R5"/>
<organism evidence="1 2">
    <name type="scientific">Cellulomonas humilata</name>
    <dbReference type="NCBI Taxonomy" id="144055"/>
    <lineage>
        <taxon>Bacteria</taxon>
        <taxon>Bacillati</taxon>
        <taxon>Actinomycetota</taxon>
        <taxon>Actinomycetes</taxon>
        <taxon>Micrococcales</taxon>
        <taxon>Cellulomonadaceae</taxon>
        <taxon>Cellulomonas</taxon>
    </lineage>
</organism>
<proteinExistence type="predicted"/>
<feature type="non-terminal residue" evidence="1">
    <location>
        <position position="1"/>
    </location>
</feature>
<keyword evidence="2" id="KW-1185">Reference proteome</keyword>